<dbReference type="PANTHER" id="PTHR40074">
    <property type="entry name" value="O-ACETYLTRANSFERASE WECH"/>
    <property type="match status" value="1"/>
</dbReference>
<keyword evidence="4 7" id="KW-0812">Transmembrane</keyword>
<feature type="transmembrane region" description="Helical" evidence="7">
    <location>
        <begin position="59"/>
        <end position="85"/>
    </location>
</feature>
<feature type="transmembrane region" description="Helical" evidence="7">
    <location>
        <begin position="274"/>
        <end position="295"/>
    </location>
</feature>
<feature type="transmembrane region" description="Helical" evidence="7">
    <location>
        <begin position="213"/>
        <end position="230"/>
    </location>
</feature>
<evidence type="ECO:0000259" key="8">
    <source>
        <dbReference type="Pfam" id="PF01757"/>
    </source>
</evidence>
<evidence type="ECO:0000313" key="10">
    <source>
        <dbReference type="Proteomes" id="UP000630887"/>
    </source>
</evidence>
<keyword evidence="5 7" id="KW-1133">Transmembrane helix</keyword>
<comment type="caution">
    <text evidence="9">The sequence shown here is derived from an EMBL/GenBank/DDBJ whole genome shotgun (WGS) entry which is preliminary data.</text>
</comment>
<protein>
    <recommendedName>
        <fullName evidence="8">Acyltransferase 3 domain-containing protein</fullName>
    </recommendedName>
</protein>
<dbReference type="PANTHER" id="PTHR40074:SF2">
    <property type="entry name" value="O-ACETYLTRANSFERASE WECH"/>
    <property type="match status" value="1"/>
</dbReference>
<dbReference type="GO" id="GO:0016413">
    <property type="term" value="F:O-acetyltransferase activity"/>
    <property type="evidence" value="ECO:0007669"/>
    <property type="project" value="TreeGrafter"/>
</dbReference>
<accession>A0A8J3KZA3</accession>
<evidence type="ECO:0000256" key="7">
    <source>
        <dbReference type="SAM" id="Phobius"/>
    </source>
</evidence>
<name>A0A8J3KZA3_9ACTN</name>
<evidence type="ECO:0000256" key="1">
    <source>
        <dbReference type="ARBA" id="ARBA00004651"/>
    </source>
</evidence>
<keyword evidence="10" id="KW-1185">Reference proteome</keyword>
<feature type="transmembrane region" description="Helical" evidence="7">
    <location>
        <begin position="105"/>
        <end position="124"/>
    </location>
</feature>
<comment type="similarity">
    <text evidence="2">Belongs to the acyltransferase 3 family.</text>
</comment>
<feature type="transmembrane region" description="Helical" evidence="7">
    <location>
        <begin position="307"/>
        <end position="329"/>
    </location>
</feature>
<evidence type="ECO:0000256" key="5">
    <source>
        <dbReference type="ARBA" id="ARBA00022989"/>
    </source>
</evidence>
<feature type="transmembrane region" description="Helical" evidence="7">
    <location>
        <begin position="174"/>
        <end position="193"/>
    </location>
</feature>
<sequence>MQTPLVDASPVATPAPVERVATRNHGLDALRVAAILGVVAIHVFGLMVGNDDLRGTLPWWIATAIDMGAVWCVPVFIMISGALVLAPRAHAAGPAHFYRKRFARILPALVFWHLVYLVLVRMMIQGERPGLGRLAINVIDGKVYTALYFLWLIAGLYVIAPVLAAFLKDGGDRRARITAGVAVFWTVVAYMIPGVTQLLNQSRGISLGAWNRWFPYVGFFLAGWALRNVLLSRRGIALAAVVALVLQAEVVWQYGIRPEYPWLQALLPVNASGLVTTIVSGLLFVIAVSLGARWTLSERAGDRLRKLSDATFGVFLVHLLVLRVVQLLVPEVGQGTSLALTAGAYAVVVAVSFVLSHLAGKVPYLRTVV</sequence>
<feature type="transmembrane region" description="Helical" evidence="7">
    <location>
        <begin position="29"/>
        <end position="47"/>
    </location>
</feature>
<dbReference type="Proteomes" id="UP000630887">
    <property type="component" value="Unassembled WGS sequence"/>
</dbReference>
<evidence type="ECO:0000313" key="9">
    <source>
        <dbReference type="EMBL" id="GIG09067.1"/>
    </source>
</evidence>
<reference evidence="9 10" key="1">
    <citation type="submission" date="2021-01" db="EMBL/GenBank/DDBJ databases">
        <title>Whole genome shotgun sequence of Catellatospora coxensis NBRC 107359.</title>
        <authorList>
            <person name="Komaki H."/>
            <person name="Tamura T."/>
        </authorList>
    </citation>
    <scope>NUCLEOTIDE SEQUENCE [LARGE SCALE GENOMIC DNA]</scope>
    <source>
        <strain evidence="9 10">NBRC 107359</strain>
    </source>
</reference>
<dbReference type="GO" id="GO:0005886">
    <property type="term" value="C:plasma membrane"/>
    <property type="evidence" value="ECO:0007669"/>
    <property type="project" value="UniProtKB-SubCell"/>
</dbReference>
<feature type="transmembrane region" description="Helical" evidence="7">
    <location>
        <begin position="335"/>
        <end position="356"/>
    </location>
</feature>
<evidence type="ECO:0000256" key="6">
    <source>
        <dbReference type="ARBA" id="ARBA00023136"/>
    </source>
</evidence>
<dbReference type="Pfam" id="PF01757">
    <property type="entry name" value="Acyl_transf_3"/>
    <property type="match status" value="1"/>
</dbReference>
<keyword evidence="3" id="KW-1003">Cell membrane</keyword>
<evidence type="ECO:0000256" key="2">
    <source>
        <dbReference type="ARBA" id="ARBA00007400"/>
    </source>
</evidence>
<dbReference type="EMBL" id="BONI01000058">
    <property type="protein sequence ID" value="GIG09067.1"/>
    <property type="molecule type" value="Genomic_DNA"/>
</dbReference>
<feature type="domain" description="Acyltransferase 3" evidence="8">
    <location>
        <begin position="24"/>
        <end position="356"/>
    </location>
</feature>
<feature type="transmembrane region" description="Helical" evidence="7">
    <location>
        <begin position="237"/>
        <end position="254"/>
    </location>
</feature>
<proteinExistence type="inferred from homology"/>
<dbReference type="InterPro" id="IPR002656">
    <property type="entry name" value="Acyl_transf_3_dom"/>
</dbReference>
<organism evidence="9 10">
    <name type="scientific">Catellatospora coxensis</name>
    <dbReference type="NCBI Taxonomy" id="310354"/>
    <lineage>
        <taxon>Bacteria</taxon>
        <taxon>Bacillati</taxon>
        <taxon>Actinomycetota</taxon>
        <taxon>Actinomycetes</taxon>
        <taxon>Micromonosporales</taxon>
        <taxon>Micromonosporaceae</taxon>
        <taxon>Catellatospora</taxon>
    </lineage>
</organism>
<evidence type="ECO:0000256" key="4">
    <source>
        <dbReference type="ARBA" id="ARBA00022692"/>
    </source>
</evidence>
<dbReference type="RefSeq" id="WP_203695627.1">
    <property type="nucleotide sequence ID" value="NZ_BAAALC010000010.1"/>
</dbReference>
<comment type="subcellular location">
    <subcellularLocation>
        <location evidence="1">Cell membrane</location>
        <topology evidence="1">Multi-pass membrane protein</topology>
    </subcellularLocation>
</comment>
<dbReference type="AlphaFoldDB" id="A0A8J3KZA3"/>
<evidence type="ECO:0000256" key="3">
    <source>
        <dbReference type="ARBA" id="ARBA00022475"/>
    </source>
</evidence>
<feature type="transmembrane region" description="Helical" evidence="7">
    <location>
        <begin position="144"/>
        <end position="167"/>
    </location>
</feature>
<dbReference type="GO" id="GO:0009246">
    <property type="term" value="P:enterobacterial common antigen biosynthetic process"/>
    <property type="evidence" value="ECO:0007669"/>
    <property type="project" value="TreeGrafter"/>
</dbReference>
<keyword evidence="6 7" id="KW-0472">Membrane</keyword>
<gene>
    <name evidence="9" type="ORF">Cco03nite_57670</name>
</gene>